<keyword evidence="6" id="KW-0131">Cell cycle</keyword>
<evidence type="ECO:0000256" key="3">
    <source>
        <dbReference type="ARBA" id="ARBA00022618"/>
    </source>
</evidence>
<evidence type="ECO:0000256" key="2">
    <source>
        <dbReference type="ARBA" id="ARBA00009323"/>
    </source>
</evidence>
<dbReference type="RefSeq" id="WP_258776280.1">
    <property type="nucleotide sequence ID" value="NZ_JANUGP010000001.1"/>
</dbReference>
<accession>A0ABT2AV39</accession>
<dbReference type="InterPro" id="IPR038658">
    <property type="entry name" value="SsgB_sf"/>
</dbReference>
<keyword evidence="5" id="KW-0717">Septation</keyword>
<gene>
    <name evidence="7" type="ORF">NX794_02105</name>
</gene>
<comment type="similarity">
    <text evidence="2">Belongs to the SsgA family.</text>
</comment>
<sequence>MRTTVCVTGADERPVPLPAEFRYTMADPYAVRLSLGTPLAPPVEWAFARSLLADGLRRTSGTGDVVVFPRSPGRPDAVRILLIRPKGTAALDVATASVTTLLELADALVPPGTEHDHIDLDYVAEQLTAGLD</sequence>
<protein>
    <submittedName>
        <fullName evidence="7">SsgA family sporulation/cell division regulator</fullName>
    </submittedName>
</protein>
<reference evidence="7 8" key="1">
    <citation type="submission" date="2022-08" db="EMBL/GenBank/DDBJ databases">
        <authorList>
            <person name="Somphong A."/>
            <person name="Phongsopitanun W."/>
        </authorList>
    </citation>
    <scope>NUCLEOTIDE SEQUENCE [LARGE SCALE GENOMIC DNA]</scope>
    <source>
        <strain evidence="7 8">LP11</strain>
    </source>
</reference>
<evidence type="ECO:0000256" key="6">
    <source>
        <dbReference type="ARBA" id="ARBA00023306"/>
    </source>
</evidence>
<evidence type="ECO:0000313" key="8">
    <source>
        <dbReference type="Proteomes" id="UP001205612"/>
    </source>
</evidence>
<keyword evidence="4" id="KW-0749">Sporulation</keyword>
<comment type="caution">
    <text evidence="7">The sequence shown here is derived from an EMBL/GenBank/DDBJ whole genome shotgun (WGS) entry which is preliminary data.</text>
</comment>
<dbReference type="EMBL" id="JANUGP010000001">
    <property type="protein sequence ID" value="MCS0600035.1"/>
    <property type="molecule type" value="Genomic_DNA"/>
</dbReference>
<proteinExistence type="inferred from homology"/>
<evidence type="ECO:0000256" key="1">
    <source>
        <dbReference type="ARBA" id="ARBA00004431"/>
    </source>
</evidence>
<evidence type="ECO:0000256" key="4">
    <source>
        <dbReference type="ARBA" id="ARBA00022969"/>
    </source>
</evidence>
<dbReference type="InterPro" id="IPR006776">
    <property type="entry name" value="SsgB"/>
</dbReference>
<comment type="subcellular location">
    <subcellularLocation>
        <location evidence="1">Cell septum</location>
    </subcellularLocation>
</comment>
<keyword evidence="8" id="KW-1185">Reference proteome</keyword>
<organism evidence="7 8">
    <name type="scientific">Streptomyces pyxinicus</name>
    <dbReference type="NCBI Taxonomy" id="2970331"/>
    <lineage>
        <taxon>Bacteria</taxon>
        <taxon>Bacillati</taxon>
        <taxon>Actinomycetota</taxon>
        <taxon>Actinomycetes</taxon>
        <taxon>Kitasatosporales</taxon>
        <taxon>Streptomycetaceae</taxon>
        <taxon>Streptomyces</taxon>
    </lineage>
</organism>
<evidence type="ECO:0000256" key="5">
    <source>
        <dbReference type="ARBA" id="ARBA00023210"/>
    </source>
</evidence>
<keyword evidence="3" id="KW-0132">Cell division</keyword>
<dbReference type="Gene3D" id="2.30.31.20">
    <property type="entry name" value="Sporulation-specific cell division protein SsgB"/>
    <property type="match status" value="1"/>
</dbReference>
<evidence type="ECO:0000313" key="7">
    <source>
        <dbReference type="EMBL" id="MCS0600035.1"/>
    </source>
</evidence>
<dbReference type="Pfam" id="PF04686">
    <property type="entry name" value="SsgA"/>
    <property type="match status" value="1"/>
</dbReference>
<name>A0ABT2AV39_9ACTN</name>
<dbReference type="Proteomes" id="UP001205612">
    <property type="component" value="Unassembled WGS sequence"/>
</dbReference>